<sequence>MVDAILSTAVERFSDALIENATSLYRVKDDVETLEDHLKSFQCLLKDAETGKREGASIQHFVAEIREIVYDIEDIIETYDLKVASKRGGGTQNVLRRLSSFCTSFFTKVKTRRLLMSEIARIKNGISDLGRLPSSTAIKELIVGVGASSSNKKRRERRQTYAHVEHDVFGLEDSLNELVHCLTKEKHKKVVSICGVRGLGKTTLAREVYHDQQVKRHFDCRAWVYIPQQYQRRDVWEEVLIGLISPSIQHRDEIRSMTEEELVERLWDIQSQNDCLVVLDNIWNVEAWISLSAAFLMSDTNSKILLTSRIDDHDLAQCVDPRGLLPHELKFLNDGNSWELLQNIAISWREDSKITKDLKSIGKEMVRYCKGLPLAIIVLGGLLATKHTSEEWDQVHEKVKSSLHSQEALRMVLTLSYGDLPTHLKFCFLYIGQFPMDFEIHIEELLQMWVAEGLIRDQMQYINGSNEETLEDVGERYLHELLERCMVEVGQKSSVARIKTCRLRDLMRDFCVRKAKLENFLHVININNESMEEIKAPFGKIRRVAISGGSYPVTDDPVIGGVILPKYFHLRSLLIFSVPLKETSMLSKFKYLRVVNFVNISNSYGRLDFLSHGIESLIHLRFLTLRNTGIESIPSLENLKCLQTLDLRSVNGIVGVPNIMFRHMEHLRHLYLPRYSVVSGKLQLVNLSKLQTLVNVPVFICDFKDPKNGFDEFGNNLMPSNFTFKCLRVLKIIQNMMDKRVDIVMPPNSVWDRTDT</sequence>
<dbReference type="AlphaFoldDB" id="A0A8T1RHU5"/>
<comment type="caution">
    <text evidence="8">The sequence shown here is derived from an EMBL/GenBank/DDBJ whole genome shotgun (WGS) entry which is preliminary data.</text>
</comment>
<accession>A0A8T1RHU5</accession>
<evidence type="ECO:0000313" key="8">
    <source>
        <dbReference type="EMBL" id="KAG6666607.1"/>
    </source>
</evidence>
<dbReference type="InterPro" id="IPR038005">
    <property type="entry name" value="RX-like_CC"/>
</dbReference>
<dbReference type="Pfam" id="PF00931">
    <property type="entry name" value="NB-ARC"/>
    <property type="match status" value="1"/>
</dbReference>
<keyword evidence="1" id="KW-0677">Repeat</keyword>
<evidence type="ECO:0000259" key="5">
    <source>
        <dbReference type="Pfam" id="PF18052"/>
    </source>
</evidence>
<evidence type="ECO:0000256" key="2">
    <source>
        <dbReference type="ARBA" id="ARBA00022741"/>
    </source>
</evidence>
<proteinExistence type="predicted"/>
<feature type="domain" description="Disease resistance protein winged helix" evidence="6">
    <location>
        <begin position="434"/>
        <end position="510"/>
    </location>
</feature>
<keyword evidence="3" id="KW-0611">Plant defense</keyword>
<dbReference type="InterPro" id="IPR041118">
    <property type="entry name" value="Rx_N"/>
</dbReference>
<dbReference type="GO" id="GO:0098542">
    <property type="term" value="P:defense response to other organism"/>
    <property type="evidence" value="ECO:0007669"/>
    <property type="project" value="TreeGrafter"/>
</dbReference>
<evidence type="ECO:0000313" key="9">
    <source>
        <dbReference type="Proteomes" id="UP000811609"/>
    </source>
</evidence>
<organism evidence="8 9">
    <name type="scientific">Carya illinoinensis</name>
    <name type="common">Pecan</name>
    <dbReference type="NCBI Taxonomy" id="32201"/>
    <lineage>
        <taxon>Eukaryota</taxon>
        <taxon>Viridiplantae</taxon>
        <taxon>Streptophyta</taxon>
        <taxon>Embryophyta</taxon>
        <taxon>Tracheophyta</taxon>
        <taxon>Spermatophyta</taxon>
        <taxon>Magnoliopsida</taxon>
        <taxon>eudicotyledons</taxon>
        <taxon>Gunneridae</taxon>
        <taxon>Pentapetalae</taxon>
        <taxon>rosids</taxon>
        <taxon>fabids</taxon>
        <taxon>Fagales</taxon>
        <taxon>Juglandaceae</taxon>
        <taxon>Carya</taxon>
    </lineage>
</organism>
<dbReference type="PANTHER" id="PTHR23155:SF1185">
    <property type="entry name" value="DISEASE RESISTANCE RPP8-LIKE PROTEIN 3-RELATED"/>
    <property type="match status" value="1"/>
</dbReference>
<protein>
    <submittedName>
        <fullName evidence="8">Uncharacterized protein</fullName>
    </submittedName>
</protein>
<dbReference type="PROSITE" id="PS51450">
    <property type="entry name" value="LRR"/>
    <property type="match status" value="1"/>
</dbReference>
<dbReference type="InterPro" id="IPR058922">
    <property type="entry name" value="WHD_DRP"/>
</dbReference>
<dbReference type="PANTHER" id="PTHR23155">
    <property type="entry name" value="DISEASE RESISTANCE PROTEIN RP"/>
    <property type="match status" value="1"/>
</dbReference>
<dbReference type="FunFam" id="1.10.10.10:FF:000322">
    <property type="entry name" value="Probable disease resistance protein At1g63360"/>
    <property type="match status" value="1"/>
</dbReference>
<dbReference type="FunFam" id="3.40.50.300:FF:001091">
    <property type="entry name" value="Probable disease resistance protein At1g61300"/>
    <property type="match status" value="1"/>
</dbReference>
<feature type="domain" description="Disease resistance R13L4/SHOC-2-like LRR" evidence="7">
    <location>
        <begin position="569"/>
        <end position="698"/>
    </location>
</feature>
<keyword evidence="2" id="KW-0547">Nucleotide-binding</keyword>
<feature type="domain" description="Disease resistance N-terminal" evidence="5">
    <location>
        <begin position="5"/>
        <end position="92"/>
    </location>
</feature>
<dbReference type="Pfam" id="PF18052">
    <property type="entry name" value="Rx_N"/>
    <property type="match status" value="1"/>
</dbReference>
<reference evidence="8" key="1">
    <citation type="submission" date="2020-12" db="EMBL/GenBank/DDBJ databases">
        <title>WGS assembly of Carya illinoinensis cv. Pawnee.</title>
        <authorList>
            <person name="Platts A."/>
            <person name="Shu S."/>
            <person name="Wright S."/>
            <person name="Barry K."/>
            <person name="Edger P."/>
            <person name="Pires J.C."/>
            <person name="Schmutz J."/>
        </authorList>
    </citation>
    <scope>NUCLEOTIDE SEQUENCE</scope>
    <source>
        <tissue evidence="8">Leaf</tissue>
    </source>
</reference>
<dbReference type="GO" id="GO:0043531">
    <property type="term" value="F:ADP binding"/>
    <property type="evidence" value="ECO:0007669"/>
    <property type="project" value="InterPro"/>
</dbReference>
<dbReference type="EMBL" id="CM031809">
    <property type="protein sequence ID" value="KAG6666607.1"/>
    <property type="molecule type" value="Genomic_DNA"/>
</dbReference>
<evidence type="ECO:0000256" key="1">
    <source>
        <dbReference type="ARBA" id="ARBA00022737"/>
    </source>
</evidence>
<evidence type="ECO:0000256" key="3">
    <source>
        <dbReference type="ARBA" id="ARBA00022821"/>
    </source>
</evidence>
<dbReference type="FunFam" id="1.10.8.430:FF:000003">
    <property type="entry name" value="Probable disease resistance protein At5g66910"/>
    <property type="match status" value="1"/>
</dbReference>
<name>A0A8T1RHU5_CARIL</name>
<dbReference type="Proteomes" id="UP000811609">
    <property type="component" value="Chromosome 1"/>
</dbReference>
<dbReference type="CDD" id="cd14798">
    <property type="entry name" value="RX-CC_like"/>
    <property type="match status" value="1"/>
</dbReference>
<evidence type="ECO:0000259" key="6">
    <source>
        <dbReference type="Pfam" id="PF23559"/>
    </source>
</evidence>
<dbReference type="InterPro" id="IPR002182">
    <property type="entry name" value="NB-ARC"/>
</dbReference>
<dbReference type="InterPro" id="IPR001611">
    <property type="entry name" value="Leu-rich_rpt"/>
</dbReference>
<gene>
    <name evidence="8" type="ORF">CIPAW_01G043500</name>
</gene>
<dbReference type="InterPro" id="IPR044974">
    <property type="entry name" value="Disease_R_plants"/>
</dbReference>
<feature type="domain" description="NB-ARC" evidence="4">
    <location>
        <begin position="172"/>
        <end position="346"/>
    </location>
</feature>
<dbReference type="Pfam" id="PF23598">
    <property type="entry name" value="LRR_14"/>
    <property type="match status" value="1"/>
</dbReference>
<evidence type="ECO:0000259" key="4">
    <source>
        <dbReference type="Pfam" id="PF00931"/>
    </source>
</evidence>
<dbReference type="Pfam" id="PF23559">
    <property type="entry name" value="WHD_DRP"/>
    <property type="match status" value="1"/>
</dbReference>
<evidence type="ECO:0000259" key="7">
    <source>
        <dbReference type="Pfam" id="PF23598"/>
    </source>
</evidence>
<keyword evidence="9" id="KW-1185">Reference proteome</keyword>
<dbReference type="InterPro" id="IPR055414">
    <property type="entry name" value="LRR_R13L4/SHOC2-like"/>
</dbReference>